<reference evidence="2" key="1">
    <citation type="submission" date="2017-05" db="EMBL/GenBank/DDBJ databases">
        <title>Draft genome sequence of Geobacter pelophilus, a iron(III)-reducing bacteria.</title>
        <authorList>
            <person name="Aoyagi T."/>
            <person name="Koike H."/>
            <person name="Morita T."/>
            <person name="Sato Y."/>
            <person name="Habe H."/>
            <person name="Hori T."/>
        </authorList>
    </citation>
    <scope>NUCLEOTIDE SEQUENCE [LARGE SCALE GENOMIC DNA]</scope>
    <source>
        <strain evidence="2">Drf2</strain>
    </source>
</reference>
<organism evidence="1 2">
    <name type="scientific">Geoanaerobacter pelophilus</name>
    <dbReference type="NCBI Taxonomy" id="60036"/>
    <lineage>
        <taxon>Bacteria</taxon>
        <taxon>Pseudomonadati</taxon>
        <taxon>Thermodesulfobacteriota</taxon>
        <taxon>Desulfuromonadia</taxon>
        <taxon>Geobacterales</taxon>
        <taxon>Geobacteraceae</taxon>
        <taxon>Geoanaerobacter</taxon>
    </lineage>
</organism>
<dbReference type="EMBL" id="BDQG01000001">
    <property type="protein sequence ID" value="GAW66865.1"/>
    <property type="molecule type" value="Genomic_DNA"/>
</dbReference>
<keyword evidence="2" id="KW-1185">Reference proteome</keyword>
<accession>A0ABQ0MIF0</accession>
<sequence>MGAVTVNAVCAADRSALWAGREPERRPSTQCRKNPLHRKALLCYLPPRLKSKRGR</sequence>
<evidence type="ECO:0000313" key="1">
    <source>
        <dbReference type="EMBL" id="GAW66865.1"/>
    </source>
</evidence>
<evidence type="ECO:0000313" key="2">
    <source>
        <dbReference type="Proteomes" id="UP000194153"/>
    </source>
</evidence>
<comment type="caution">
    <text evidence="1">The sequence shown here is derived from an EMBL/GenBank/DDBJ whole genome shotgun (WGS) entry which is preliminary data.</text>
</comment>
<dbReference type="Proteomes" id="UP000194153">
    <property type="component" value="Unassembled WGS sequence"/>
</dbReference>
<gene>
    <name evidence="1" type="ORF">GPEL0_01r2412</name>
</gene>
<protein>
    <submittedName>
        <fullName evidence="1">Uncharacterized protein</fullName>
    </submittedName>
</protein>
<proteinExistence type="predicted"/>
<name>A0ABQ0MIF0_9BACT</name>